<feature type="domain" description="Mur ligase C-terminal" evidence="9">
    <location>
        <begin position="299"/>
        <end position="419"/>
    </location>
</feature>
<dbReference type="SUPFAM" id="SSF53623">
    <property type="entry name" value="MurD-like peptide ligases, catalytic domain"/>
    <property type="match status" value="1"/>
</dbReference>
<sequence>MKATVVGLGREGTALARYLAAQGDEVTVTDAKPAEQLSGEIEQLRDVPVRFALGGHPAEVLDGADTIYLSAGIKPHQPPFAGRDNLSSLTALFFEHCPAPIVGITGSAGKTTTTTLTGQMLEQGEKRVWVGGNIGRPLINEMDQMSADDLVVLELSSFQLNHLKRSPRLAVVTNITPNHLDWHNESMREYIDAKANIVTHQSPRDAAILNANDKESSALAFRTSAHVLRFNGKDASLKDDRLLLRGHDSEYEICRAGELQIPGRHNVDNVLAAGLAAFVSGISPQAIRDVAIRFQGVQHRLQLVRELDGVGWYNDSIATAPERTLAALAVFERPIVLIAGGRDKHLPLEQLADEASRKVKAVVLLGEAAGLLEDAFRAGRERSGGQQPAIQRTADLREAVCVAQRAAAPGDVVLLSPACTSYDMYKDFEERGREFVRLVEAL</sequence>
<evidence type="ECO:0000313" key="11">
    <source>
        <dbReference type="EMBL" id="ALG05244.1"/>
    </source>
</evidence>
<dbReference type="PANTHER" id="PTHR43692">
    <property type="entry name" value="UDP-N-ACETYLMURAMOYLALANINE--D-GLUTAMATE LIGASE"/>
    <property type="match status" value="1"/>
</dbReference>
<dbReference type="UniPathway" id="UPA00219"/>
<dbReference type="GO" id="GO:0005737">
    <property type="term" value="C:cytoplasm"/>
    <property type="evidence" value="ECO:0007669"/>
    <property type="project" value="UniProtKB-SubCell"/>
</dbReference>
<reference evidence="11" key="1">
    <citation type="submission" date="2016-04" db="EMBL/GenBank/DDBJ databases">
        <title>Exploring the genomic information of specific uncultured soil bacteria through a new metagenomic library-based strategy.</title>
        <authorList>
            <person name="Liu Y."/>
            <person name="Zhang R."/>
        </authorList>
    </citation>
    <scope>NUCLEOTIDE SEQUENCE</scope>
</reference>
<dbReference type="GO" id="GO:0008360">
    <property type="term" value="P:regulation of cell shape"/>
    <property type="evidence" value="ECO:0007669"/>
    <property type="project" value="UniProtKB-KW"/>
</dbReference>
<evidence type="ECO:0000256" key="3">
    <source>
        <dbReference type="ARBA" id="ARBA00022490"/>
    </source>
</evidence>
<dbReference type="GO" id="GO:0051301">
    <property type="term" value="P:cell division"/>
    <property type="evidence" value="ECO:0007669"/>
    <property type="project" value="UniProtKB-KW"/>
</dbReference>
<keyword evidence="7 8" id="KW-0961">Cell wall biogenesis/degradation</keyword>
<comment type="subcellular location">
    <subcellularLocation>
        <location evidence="1 7 8">Cytoplasm</location>
    </subcellularLocation>
</comment>
<dbReference type="HAMAP" id="MF_00639">
    <property type="entry name" value="MurD"/>
    <property type="match status" value="1"/>
</dbReference>
<dbReference type="SUPFAM" id="SSF53244">
    <property type="entry name" value="MurD-like peptide ligases, peptide-binding domain"/>
    <property type="match status" value="1"/>
</dbReference>
<name>A0A0N9HTD3_9BACT</name>
<dbReference type="GO" id="GO:0008764">
    <property type="term" value="F:UDP-N-acetylmuramoylalanine-D-glutamate ligase activity"/>
    <property type="evidence" value="ECO:0007669"/>
    <property type="project" value="UniProtKB-UniRule"/>
</dbReference>
<dbReference type="NCBIfam" id="TIGR01087">
    <property type="entry name" value="murD"/>
    <property type="match status" value="1"/>
</dbReference>
<keyword evidence="5 7" id="KW-0547">Nucleotide-binding</keyword>
<comment type="catalytic activity">
    <reaction evidence="7 8">
        <text>UDP-N-acetyl-alpha-D-muramoyl-L-alanine + D-glutamate + ATP = UDP-N-acetyl-alpha-D-muramoyl-L-alanyl-D-glutamate + ADP + phosphate + H(+)</text>
        <dbReference type="Rhea" id="RHEA:16429"/>
        <dbReference type="ChEBI" id="CHEBI:15378"/>
        <dbReference type="ChEBI" id="CHEBI:29986"/>
        <dbReference type="ChEBI" id="CHEBI:30616"/>
        <dbReference type="ChEBI" id="CHEBI:43474"/>
        <dbReference type="ChEBI" id="CHEBI:83898"/>
        <dbReference type="ChEBI" id="CHEBI:83900"/>
        <dbReference type="ChEBI" id="CHEBI:456216"/>
        <dbReference type="EC" id="6.3.2.9"/>
    </reaction>
</comment>
<evidence type="ECO:0000256" key="6">
    <source>
        <dbReference type="ARBA" id="ARBA00022840"/>
    </source>
</evidence>
<gene>
    <name evidence="7 11" type="primary">murD</name>
    <name evidence="11" type="ORF">5E7_023</name>
</gene>
<keyword evidence="7 8" id="KW-0132">Cell division</keyword>
<dbReference type="EMBL" id="KT342855">
    <property type="protein sequence ID" value="ALG05244.1"/>
    <property type="molecule type" value="Genomic_DNA"/>
</dbReference>
<evidence type="ECO:0000256" key="7">
    <source>
        <dbReference type="HAMAP-Rule" id="MF_00639"/>
    </source>
</evidence>
<dbReference type="InterPro" id="IPR013221">
    <property type="entry name" value="Mur_ligase_cen"/>
</dbReference>
<keyword evidence="4 7" id="KW-0436">Ligase</keyword>
<dbReference type="Gene3D" id="3.90.190.20">
    <property type="entry name" value="Mur ligase, C-terminal domain"/>
    <property type="match status" value="1"/>
</dbReference>
<organism evidence="11">
    <name type="scientific">uncultured bacterium 5E7</name>
    <dbReference type="NCBI Taxonomy" id="1701324"/>
    <lineage>
        <taxon>Bacteria</taxon>
        <taxon>environmental samples</taxon>
    </lineage>
</organism>
<comment type="pathway">
    <text evidence="2 7 8">Cell wall biogenesis; peptidoglycan biosynthesis.</text>
</comment>
<proteinExistence type="inferred from homology"/>
<evidence type="ECO:0000256" key="1">
    <source>
        <dbReference type="ARBA" id="ARBA00004496"/>
    </source>
</evidence>
<comment type="function">
    <text evidence="7 8">Cell wall formation. Catalyzes the addition of glutamate to the nucleotide precursor UDP-N-acetylmuramoyl-L-alanine (UMA).</text>
</comment>
<dbReference type="GO" id="GO:0009252">
    <property type="term" value="P:peptidoglycan biosynthetic process"/>
    <property type="evidence" value="ECO:0007669"/>
    <property type="project" value="UniProtKB-UniRule"/>
</dbReference>
<keyword evidence="7 8" id="KW-0573">Peptidoglycan synthesis</keyword>
<dbReference type="SUPFAM" id="SSF51984">
    <property type="entry name" value="MurCD N-terminal domain"/>
    <property type="match status" value="1"/>
</dbReference>
<dbReference type="InterPro" id="IPR036565">
    <property type="entry name" value="Mur-like_cat_sf"/>
</dbReference>
<dbReference type="GO" id="GO:0071555">
    <property type="term" value="P:cell wall organization"/>
    <property type="evidence" value="ECO:0007669"/>
    <property type="project" value="UniProtKB-KW"/>
</dbReference>
<evidence type="ECO:0000259" key="10">
    <source>
        <dbReference type="Pfam" id="PF08245"/>
    </source>
</evidence>
<dbReference type="PANTHER" id="PTHR43692:SF1">
    <property type="entry name" value="UDP-N-ACETYLMURAMOYLALANINE--D-GLUTAMATE LIGASE"/>
    <property type="match status" value="1"/>
</dbReference>
<evidence type="ECO:0000256" key="2">
    <source>
        <dbReference type="ARBA" id="ARBA00004752"/>
    </source>
</evidence>
<dbReference type="GO" id="GO:0005524">
    <property type="term" value="F:ATP binding"/>
    <property type="evidence" value="ECO:0007669"/>
    <property type="project" value="UniProtKB-UniRule"/>
</dbReference>
<dbReference type="InterPro" id="IPR036615">
    <property type="entry name" value="Mur_ligase_C_dom_sf"/>
</dbReference>
<keyword evidence="3 7" id="KW-0963">Cytoplasm</keyword>
<dbReference type="Pfam" id="PF08245">
    <property type="entry name" value="Mur_ligase_M"/>
    <property type="match status" value="1"/>
</dbReference>
<evidence type="ECO:0000256" key="8">
    <source>
        <dbReference type="RuleBase" id="RU003664"/>
    </source>
</evidence>
<protein>
    <recommendedName>
        <fullName evidence="7 8">UDP-N-acetylmuramoylalanine--D-glutamate ligase</fullName>
        <ecNumber evidence="7 8">6.3.2.9</ecNumber>
    </recommendedName>
    <alternativeName>
        <fullName evidence="7">D-glutamic acid-adding enzyme</fullName>
    </alternativeName>
    <alternativeName>
        <fullName evidence="7">UDP-N-acetylmuramoyl-L-alanyl-D-glutamate synthetase</fullName>
    </alternativeName>
</protein>
<dbReference type="InterPro" id="IPR004101">
    <property type="entry name" value="Mur_ligase_C"/>
</dbReference>
<evidence type="ECO:0000256" key="4">
    <source>
        <dbReference type="ARBA" id="ARBA00022598"/>
    </source>
</evidence>
<dbReference type="Pfam" id="PF02875">
    <property type="entry name" value="Mur_ligase_C"/>
    <property type="match status" value="1"/>
</dbReference>
<dbReference type="AlphaFoldDB" id="A0A0N9HTD3"/>
<comment type="similarity">
    <text evidence="7">Belongs to the MurCDEF family.</text>
</comment>
<keyword evidence="7 8" id="KW-0131">Cell cycle</keyword>
<dbReference type="Pfam" id="PF21799">
    <property type="entry name" value="MurD-like_N"/>
    <property type="match status" value="1"/>
</dbReference>
<evidence type="ECO:0000259" key="9">
    <source>
        <dbReference type="Pfam" id="PF02875"/>
    </source>
</evidence>
<keyword evidence="6 7" id="KW-0067">ATP-binding</keyword>
<dbReference type="Gene3D" id="3.40.1190.10">
    <property type="entry name" value="Mur-like, catalytic domain"/>
    <property type="match status" value="1"/>
</dbReference>
<keyword evidence="7 8" id="KW-0133">Cell shape</keyword>
<dbReference type="InterPro" id="IPR005762">
    <property type="entry name" value="MurD"/>
</dbReference>
<feature type="domain" description="Mur ligase central" evidence="10">
    <location>
        <begin position="104"/>
        <end position="276"/>
    </location>
</feature>
<feature type="binding site" evidence="7">
    <location>
        <begin position="106"/>
        <end position="112"/>
    </location>
    <ligand>
        <name>ATP</name>
        <dbReference type="ChEBI" id="CHEBI:30616"/>
    </ligand>
</feature>
<accession>A0A0N9HTD3</accession>
<evidence type="ECO:0000256" key="5">
    <source>
        <dbReference type="ARBA" id="ARBA00022741"/>
    </source>
</evidence>
<dbReference type="EC" id="6.3.2.9" evidence="7 8"/>
<dbReference type="Gene3D" id="3.40.50.720">
    <property type="entry name" value="NAD(P)-binding Rossmann-like Domain"/>
    <property type="match status" value="1"/>
</dbReference>